<evidence type="ECO:0000313" key="7">
    <source>
        <dbReference type="Proteomes" id="UP000297753"/>
    </source>
</evidence>
<evidence type="ECO:0000256" key="1">
    <source>
        <dbReference type="ARBA" id="ARBA00009437"/>
    </source>
</evidence>
<evidence type="ECO:0000259" key="5">
    <source>
        <dbReference type="PROSITE" id="PS50931"/>
    </source>
</evidence>
<dbReference type="InterPro" id="IPR036390">
    <property type="entry name" value="WH_DNA-bd_sf"/>
</dbReference>
<dbReference type="Gene3D" id="1.10.10.10">
    <property type="entry name" value="Winged helix-like DNA-binding domain superfamily/Winged helix DNA-binding domain"/>
    <property type="match status" value="1"/>
</dbReference>
<evidence type="ECO:0000256" key="2">
    <source>
        <dbReference type="ARBA" id="ARBA00023015"/>
    </source>
</evidence>
<dbReference type="AlphaFoldDB" id="A0A4Y8WAD0"/>
<keyword evidence="7" id="KW-1185">Reference proteome</keyword>
<protein>
    <submittedName>
        <fullName evidence="6">LysR family transcriptional regulator</fullName>
    </submittedName>
</protein>
<sequence>MTNNELENIDFNSLKLLKILGEERSTKRASERLYLTQSGVSKSLKKLRAQVNDPLFIREGNFLIPTEKCDRLLAKLPAIMEALDELYNKSNTFIPSEHTGDITIHINAALSRPLMSLLFTKLNEAAPKATITLHSWTTDSEYKLKQGIVDLGINFYPLDVSKEITQTQIANPKYFLCCHESLPLLSNPKPSINDITQYPFVLTQMPDFNREQNLLFNAFSEADRAPRIIVRSDKIDVCIDTTRQIPSLLIINQMTKPALTDDLRIIDISHIDEIHPSSVGILRSYRTVESPYYQWLNQVVIDCIKQLVR</sequence>
<dbReference type="PANTHER" id="PTHR30118:SF7">
    <property type="entry name" value="TRANSCRIPTIONAL REGULATOR LYSR FAMILY"/>
    <property type="match status" value="1"/>
</dbReference>
<name>A0A4Y8WAD0_9VIBR</name>
<dbReference type="OrthoDB" id="5918237at2"/>
<keyword evidence="4" id="KW-0804">Transcription</keyword>
<dbReference type="EMBL" id="SATR01000045">
    <property type="protein sequence ID" value="TFH89777.1"/>
    <property type="molecule type" value="Genomic_DNA"/>
</dbReference>
<dbReference type="GO" id="GO:0003700">
    <property type="term" value="F:DNA-binding transcription factor activity"/>
    <property type="evidence" value="ECO:0007669"/>
    <property type="project" value="InterPro"/>
</dbReference>
<dbReference type="RefSeq" id="WP_134837101.1">
    <property type="nucleotide sequence ID" value="NZ_SATR01000045.1"/>
</dbReference>
<dbReference type="GO" id="GO:0003677">
    <property type="term" value="F:DNA binding"/>
    <property type="evidence" value="ECO:0007669"/>
    <property type="project" value="UniProtKB-KW"/>
</dbReference>
<accession>A0A4Y8WAD0</accession>
<comment type="similarity">
    <text evidence="1">Belongs to the LysR transcriptional regulatory family.</text>
</comment>
<gene>
    <name evidence="6" type="ORF">ELS82_20390</name>
</gene>
<dbReference type="SUPFAM" id="SSF53850">
    <property type="entry name" value="Periplasmic binding protein-like II"/>
    <property type="match status" value="1"/>
</dbReference>
<evidence type="ECO:0000256" key="4">
    <source>
        <dbReference type="ARBA" id="ARBA00023163"/>
    </source>
</evidence>
<dbReference type="SUPFAM" id="SSF46785">
    <property type="entry name" value="Winged helix' DNA-binding domain"/>
    <property type="match status" value="1"/>
</dbReference>
<keyword evidence="3" id="KW-0238">DNA-binding</keyword>
<dbReference type="PROSITE" id="PS50931">
    <property type="entry name" value="HTH_LYSR"/>
    <property type="match status" value="1"/>
</dbReference>
<evidence type="ECO:0000256" key="3">
    <source>
        <dbReference type="ARBA" id="ARBA00023125"/>
    </source>
</evidence>
<dbReference type="Proteomes" id="UP000297753">
    <property type="component" value="Unassembled WGS sequence"/>
</dbReference>
<dbReference type="PANTHER" id="PTHR30118">
    <property type="entry name" value="HTH-TYPE TRANSCRIPTIONAL REGULATOR LEUO-RELATED"/>
    <property type="match status" value="1"/>
</dbReference>
<dbReference type="Pfam" id="PF00126">
    <property type="entry name" value="HTH_1"/>
    <property type="match status" value="1"/>
</dbReference>
<reference evidence="6 7" key="1">
    <citation type="submission" date="2019-01" db="EMBL/GenBank/DDBJ databases">
        <title>Vibrio BEI176 sp. nov, a marine bacterium isolated from China: eastern marignal seas.</title>
        <authorList>
            <person name="Li B."/>
        </authorList>
    </citation>
    <scope>NUCLEOTIDE SEQUENCE [LARGE SCALE GENOMIC DNA]</scope>
    <source>
        <strain evidence="6 7">BEI176</strain>
    </source>
</reference>
<dbReference type="Pfam" id="PF03466">
    <property type="entry name" value="LysR_substrate"/>
    <property type="match status" value="1"/>
</dbReference>
<evidence type="ECO:0000313" key="6">
    <source>
        <dbReference type="EMBL" id="TFH89777.1"/>
    </source>
</evidence>
<organism evidence="6 7">
    <name type="scientific">Vibrio ouci</name>
    <dbReference type="NCBI Taxonomy" id="2499078"/>
    <lineage>
        <taxon>Bacteria</taxon>
        <taxon>Pseudomonadati</taxon>
        <taxon>Pseudomonadota</taxon>
        <taxon>Gammaproteobacteria</taxon>
        <taxon>Vibrionales</taxon>
        <taxon>Vibrionaceae</taxon>
        <taxon>Vibrio</taxon>
    </lineage>
</organism>
<dbReference type="InterPro" id="IPR036388">
    <property type="entry name" value="WH-like_DNA-bd_sf"/>
</dbReference>
<dbReference type="Gene3D" id="3.40.190.290">
    <property type="match status" value="1"/>
</dbReference>
<comment type="caution">
    <text evidence="6">The sequence shown here is derived from an EMBL/GenBank/DDBJ whole genome shotgun (WGS) entry which is preliminary data.</text>
</comment>
<proteinExistence type="inferred from homology"/>
<feature type="domain" description="HTH lysR-type" evidence="5">
    <location>
        <begin position="9"/>
        <end position="66"/>
    </location>
</feature>
<keyword evidence="2" id="KW-0805">Transcription regulation</keyword>
<dbReference type="InterPro" id="IPR050389">
    <property type="entry name" value="LysR-type_TF"/>
</dbReference>
<dbReference type="InterPro" id="IPR000847">
    <property type="entry name" value="LysR_HTH_N"/>
</dbReference>
<dbReference type="InterPro" id="IPR005119">
    <property type="entry name" value="LysR_subst-bd"/>
</dbReference>